<organism evidence="1 2">
    <name type="scientific">Elysia crispata</name>
    <name type="common">lettuce slug</name>
    <dbReference type="NCBI Taxonomy" id="231223"/>
    <lineage>
        <taxon>Eukaryota</taxon>
        <taxon>Metazoa</taxon>
        <taxon>Spiralia</taxon>
        <taxon>Lophotrochozoa</taxon>
        <taxon>Mollusca</taxon>
        <taxon>Gastropoda</taxon>
        <taxon>Heterobranchia</taxon>
        <taxon>Euthyneura</taxon>
        <taxon>Panpulmonata</taxon>
        <taxon>Sacoglossa</taxon>
        <taxon>Placobranchoidea</taxon>
        <taxon>Plakobranchidae</taxon>
        <taxon>Elysia</taxon>
    </lineage>
</organism>
<dbReference type="AlphaFoldDB" id="A0AAE0YW59"/>
<keyword evidence="2" id="KW-1185">Reference proteome</keyword>
<comment type="caution">
    <text evidence="1">The sequence shown here is derived from an EMBL/GenBank/DDBJ whole genome shotgun (WGS) entry which is preliminary data.</text>
</comment>
<accession>A0AAE0YW59</accession>
<protein>
    <submittedName>
        <fullName evidence="1">Uncharacterized protein</fullName>
    </submittedName>
</protein>
<evidence type="ECO:0000313" key="2">
    <source>
        <dbReference type="Proteomes" id="UP001283361"/>
    </source>
</evidence>
<gene>
    <name evidence="1" type="ORF">RRG08_061070</name>
</gene>
<evidence type="ECO:0000313" key="1">
    <source>
        <dbReference type="EMBL" id="KAK3758223.1"/>
    </source>
</evidence>
<reference evidence="1" key="1">
    <citation type="journal article" date="2023" name="G3 (Bethesda)">
        <title>A reference genome for the long-term kleptoplast-retaining sea slug Elysia crispata morphotype clarki.</title>
        <authorList>
            <person name="Eastman K.E."/>
            <person name="Pendleton A.L."/>
            <person name="Shaikh M.A."/>
            <person name="Suttiyut T."/>
            <person name="Ogas R."/>
            <person name="Tomko P."/>
            <person name="Gavelis G."/>
            <person name="Widhalm J.R."/>
            <person name="Wisecaver J.H."/>
        </authorList>
    </citation>
    <scope>NUCLEOTIDE SEQUENCE</scope>
    <source>
        <strain evidence="1">ECLA1</strain>
    </source>
</reference>
<name>A0AAE0YW59_9GAST</name>
<dbReference type="EMBL" id="JAWDGP010005286">
    <property type="protein sequence ID" value="KAK3758223.1"/>
    <property type="molecule type" value="Genomic_DNA"/>
</dbReference>
<proteinExistence type="predicted"/>
<sequence>MMVGVGGHCWCLWSSRSRVGVREGGGVWIVLTEPLSPGRAPSLSSRPVYHPFCRRHATIASMTCGRTAPKHRLRRGRLCWAARVTLTADQSCDTSRVVRAGGR</sequence>
<dbReference type="Proteomes" id="UP001283361">
    <property type="component" value="Unassembled WGS sequence"/>
</dbReference>